<sequence length="354" mass="38372">MIMPEQKFASGLSIKLDKFSVKGLVCALPKEEIFNEAFHESLGEEAVADITKMIGVTSRRKAREDQTTADLCQSSAEVLLEDLAWSKESVDALIFVTQTPDYRLPATACALQGRLQLGKACVAFDVNLGCSGYVYGLWLAAKLLDGLSIKRVLLLVGDTISKVLSPEDRATALLFGDAGSATALEYDESAKDSYFILGTDGGGERHLMIPEGACKKYQHNDPRLANADTSRLFMDGSEVFNFTLKSVPPLVNDLLSFSGYSSMQVDAFLFHQANNFMLKHIIKKTKIPAERAPININRFGNTSSASIPLLIADQLPAIAKTGGPVAMIGFGVGYSWSAALLDMNSMSVNKLIEI</sequence>
<evidence type="ECO:0000259" key="4">
    <source>
        <dbReference type="Pfam" id="PF08545"/>
    </source>
</evidence>
<feature type="domain" description="Beta-ketoacyl-[acyl-carrier-protein] synthase III C-terminal" evidence="3">
    <location>
        <begin position="257"/>
        <end position="342"/>
    </location>
</feature>
<dbReference type="GO" id="GO:0006633">
    <property type="term" value="P:fatty acid biosynthetic process"/>
    <property type="evidence" value="ECO:0007669"/>
    <property type="project" value="InterPro"/>
</dbReference>
<dbReference type="PANTHER" id="PTHR34069">
    <property type="entry name" value="3-OXOACYL-[ACYL-CARRIER-PROTEIN] SYNTHASE 3"/>
    <property type="match status" value="1"/>
</dbReference>
<dbReference type="InterPro" id="IPR013747">
    <property type="entry name" value="ACP_syn_III_C"/>
</dbReference>
<gene>
    <name evidence="5" type="ORF">GCM10011396_33980</name>
</gene>
<dbReference type="AlphaFoldDB" id="A0A916URK3"/>
<keyword evidence="6" id="KW-1185">Reference proteome</keyword>
<dbReference type="EMBL" id="BMED01000003">
    <property type="protein sequence ID" value="GGC83811.1"/>
    <property type="molecule type" value="Genomic_DNA"/>
</dbReference>
<evidence type="ECO:0000313" key="5">
    <source>
        <dbReference type="EMBL" id="GGC83811.1"/>
    </source>
</evidence>
<keyword evidence="1" id="KW-0808">Transferase</keyword>
<dbReference type="GO" id="GO:0004315">
    <property type="term" value="F:3-oxoacyl-[acyl-carrier-protein] synthase activity"/>
    <property type="evidence" value="ECO:0007669"/>
    <property type="project" value="InterPro"/>
</dbReference>
<dbReference type="InterPro" id="IPR016039">
    <property type="entry name" value="Thiolase-like"/>
</dbReference>
<dbReference type="CDD" id="cd00830">
    <property type="entry name" value="KAS_III"/>
    <property type="match status" value="1"/>
</dbReference>
<accession>A0A916URK3</accession>
<reference evidence="5" key="2">
    <citation type="submission" date="2020-09" db="EMBL/GenBank/DDBJ databases">
        <authorList>
            <person name="Sun Q."/>
            <person name="Zhou Y."/>
        </authorList>
    </citation>
    <scope>NUCLEOTIDE SEQUENCE</scope>
    <source>
        <strain evidence="5">CGMCC 1.10998</strain>
    </source>
</reference>
<dbReference type="Gene3D" id="3.40.47.10">
    <property type="match status" value="1"/>
</dbReference>
<feature type="domain" description="Beta-ketoacyl-[acyl-carrier-protein] synthase III N-terminal" evidence="4">
    <location>
        <begin position="124"/>
        <end position="200"/>
    </location>
</feature>
<organism evidence="5 6">
    <name type="scientific">Undibacterium terreum</name>
    <dbReference type="NCBI Taxonomy" id="1224302"/>
    <lineage>
        <taxon>Bacteria</taxon>
        <taxon>Pseudomonadati</taxon>
        <taxon>Pseudomonadota</taxon>
        <taxon>Betaproteobacteria</taxon>
        <taxon>Burkholderiales</taxon>
        <taxon>Oxalobacteraceae</taxon>
        <taxon>Undibacterium</taxon>
    </lineage>
</organism>
<name>A0A916URK3_9BURK</name>
<evidence type="ECO:0000313" key="6">
    <source>
        <dbReference type="Proteomes" id="UP000637423"/>
    </source>
</evidence>
<evidence type="ECO:0000256" key="2">
    <source>
        <dbReference type="ARBA" id="ARBA00023315"/>
    </source>
</evidence>
<dbReference type="Pfam" id="PF08545">
    <property type="entry name" value="ACP_syn_III"/>
    <property type="match status" value="1"/>
</dbReference>
<comment type="caution">
    <text evidence="5">The sequence shown here is derived from an EMBL/GenBank/DDBJ whole genome shotgun (WGS) entry which is preliminary data.</text>
</comment>
<keyword evidence="2" id="KW-0012">Acyltransferase</keyword>
<dbReference type="Proteomes" id="UP000637423">
    <property type="component" value="Unassembled WGS sequence"/>
</dbReference>
<evidence type="ECO:0000259" key="3">
    <source>
        <dbReference type="Pfam" id="PF08541"/>
    </source>
</evidence>
<evidence type="ECO:0000256" key="1">
    <source>
        <dbReference type="ARBA" id="ARBA00022679"/>
    </source>
</evidence>
<proteinExistence type="predicted"/>
<dbReference type="InterPro" id="IPR013751">
    <property type="entry name" value="ACP_syn_III_N"/>
</dbReference>
<protein>
    <submittedName>
        <fullName evidence="5">3-oxoacyl-ACP synthase</fullName>
    </submittedName>
</protein>
<dbReference type="PANTHER" id="PTHR34069:SF3">
    <property type="entry name" value="ACYL-COA:ACYL-COA ALKYLTRANSFERASE"/>
    <property type="match status" value="1"/>
</dbReference>
<dbReference type="GO" id="GO:0044550">
    <property type="term" value="P:secondary metabolite biosynthetic process"/>
    <property type="evidence" value="ECO:0007669"/>
    <property type="project" value="TreeGrafter"/>
</dbReference>
<dbReference type="Pfam" id="PF08541">
    <property type="entry name" value="ACP_syn_III_C"/>
    <property type="match status" value="1"/>
</dbReference>
<reference evidence="5" key="1">
    <citation type="journal article" date="2014" name="Int. J. Syst. Evol. Microbiol.">
        <title>Complete genome sequence of Corynebacterium casei LMG S-19264T (=DSM 44701T), isolated from a smear-ripened cheese.</title>
        <authorList>
            <consortium name="US DOE Joint Genome Institute (JGI-PGF)"/>
            <person name="Walter F."/>
            <person name="Albersmeier A."/>
            <person name="Kalinowski J."/>
            <person name="Ruckert C."/>
        </authorList>
    </citation>
    <scope>NUCLEOTIDE SEQUENCE</scope>
    <source>
        <strain evidence="5">CGMCC 1.10998</strain>
    </source>
</reference>
<dbReference type="SUPFAM" id="SSF53901">
    <property type="entry name" value="Thiolase-like"/>
    <property type="match status" value="1"/>
</dbReference>